<dbReference type="SUPFAM" id="SSF50199">
    <property type="entry name" value="Staphylococcal nuclease"/>
    <property type="match status" value="1"/>
</dbReference>
<feature type="domain" description="TNase-like" evidence="1">
    <location>
        <begin position="6"/>
        <end position="122"/>
    </location>
</feature>
<dbReference type="EMBL" id="LR796785">
    <property type="protein sequence ID" value="CAB4166042.1"/>
    <property type="molecule type" value="Genomic_DNA"/>
</dbReference>
<organism evidence="2">
    <name type="scientific">uncultured Caudovirales phage</name>
    <dbReference type="NCBI Taxonomy" id="2100421"/>
    <lineage>
        <taxon>Viruses</taxon>
        <taxon>Duplodnaviria</taxon>
        <taxon>Heunggongvirae</taxon>
        <taxon>Uroviricota</taxon>
        <taxon>Caudoviricetes</taxon>
        <taxon>Peduoviridae</taxon>
        <taxon>Maltschvirus</taxon>
        <taxon>Maltschvirus maltsch</taxon>
    </lineage>
</organism>
<reference evidence="2" key="1">
    <citation type="submission" date="2020-04" db="EMBL/GenBank/DDBJ databases">
        <authorList>
            <person name="Chiriac C."/>
            <person name="Salcher M."/>
            <person name="Ghai R."/>
            <person name="Kavagutti S V."/>
        </authorList>
    </citation>
    <scope>NUCLEOTIDE SEQUENCE</scope>
</reference>
<proteinExistence type="predicted"/>
<sequence length="122" mass="12852">MSLAELVFLAQVLTVTDGDTFRARIEVWSGVEVVTAVRVAGIDTPELRGKCPAEKATAIAARERLRALLAAGPVTLTAVMNDKYAGRVDALVMVNGVRIADTLIAEGLARPYSGGARAGWCP</sequence>
<dbReference type="InterPro" id="IPR016071">
    <property type="entry name" value="Staphylococal_nuclease_OB-fold"/>
</dbReference>
<dbReference type="SMART" id="SM00318">
    <property type="entry name" value="SNc"/>
    <property type="match status" value="1"/>
</dbReference>
<accession>A0A6J5P4S2</accession>
<name>A0A6J5P4S2_9CAUD</name>
<gene>
    <name evidence="2" type="ORF">UFOVP840_10</name>
</gene>
<evidence type="ECO:0000313" key="2">
    <source>
        <dbReference type="EMBL" id="CAB4166042.1"/>
    </source>
</evidence>
<protein>
    <submittedName>
        <fullName evidence="2">COG1525 Micrococcal nuclease (Thermonuclease) homologs</fullName>
    </submittedName>
</protein>
<dbReference type="Pfam" id="PF00565">
    <property type="entry name" value="SNase"/>
    <property type="match status" value="1"/>
</dbReference>
<dbReference type="InterPro" id="IPR035437">
    <property type="entry name" value="SNase_OB-fold_sf"/>
</dbReference>
<dbReference type="Gene3D" id="2.40.50.90">
    <property type="match status" value="1"/>
</dbReference>
<evidence type="ECO:0000259" key="1">
    <source>
        <dbReference type="SMART" id="SM00318"/>
    </source>
</evidence>